<sequence length="494" mass="54964">MSCLPEQPDNVRPESPDLPSSEPNIAPSDEPLPNYSSNASLVPMAPGQNGRYARTALVVPESIRIPRGLHSTLLSPEPPYLAVGWVQAFNPEGTPYYVNESKHLVTDDPICHPDISSRITTWTEKMDILIEAEDLVLPEDYEIFITVAADNDGCKYYFVDHTTRTVFWLEEIDPGRHGLELAQVCSITHMHQLTSDDSTFPYSAEQCKQYLEIIDIETECNAYMTWIVARLWGTISRHKFSTFYGEDHAKISRMQRRFETVRVERACILKLCSALLFGMSKTRSAELDSLSVDELTYVVHWREFATDLLHGWRESSWVAVGLALIGSVSAVQQGNAVSQCMGIVSVMFALAGLSSGGMLLQWYAGAEKFNATKVANHLARIQVHGYGYEPIAQAFCLPRAPVFWSIIFLAAHILSAVVDVYDLIVRSPAILFTLLFVGGLVHLNRVLHAAFDNPVIEPVSDLKSFGFLDGARVCLHRMGGALRKAFHISPPAHA</sequence>
<proteinExistence type="predicted"/>
<dbReference type="EMBL" id="AYKW01000012">
    <property type="protein sequence ID" value="PIL31933.1"/>
    <property type="molecule type" value="Genomic_DNA"/>
</dbReference>
<evidence type="ECO:0000256" key="2">
    <source>
        <dbReference type="SAM" id="Phobius"/>
    </source>
</evidence>
<evidence type="ECO:0000313" key="3">
    <source>
        <dbReference type="EMBL" id="PIL31933.1"/>
    </source>
</evidence>
<gene>
    <name evidence="3" type="ORF">GSI_06637</name>
</gene>
<keyword evidence="2" id="KW-0472">Membrane</keyword>
<dbReference type="AlphaFoldDB" id="A0A2G8SDW1"/>
<keyword evidence="4" id="KW-1185">Reference proteome</keyword>
<reference evidence="3 4" key="1">
    <citation type="journal article" date="2015" name="Sci. Rep.">
        <title>Chromosome-level genome map provides insights into diverse defense mechanisms in the medicinal fungus Ganoderma sinense.</title>
        <authorList>
            <person name="Zhu Y."/>
            <person name="Xu J."/>
            <person name="Sun C."/>
            <person name="Zhou S."/>
            <person name="Xu H."/>
            <person name="Nelson D.R."/>
            <person name="Qian J."/>
            <person name="Song J."/>
            <person name="Luo H."/>
            <person name="Xiang L."/>
            <person name="Li Y."/>
            <person name="Xu Z."/>
            <person name="Ji A."/>
            <person name="Wang L."/>
            <person name="Lu S."/>
            <person name="Hayward A."/>
            <person name="Sun W."/>
            <person name="Li X."/>
            <person name="Schwartz D.C."/>
            <person name="Wang Y."/>
            <person name="Chen S."/>
        </authorList>
    </citation>
    <scope>NUCLEOTIDE SEQUENCE [LARGE SCALE GENOMIC DNA]</scope>
    <source>
        <strain evidence="3 4">ZZ0214-1</strain>
    </source>
</reference>
<organism evidence="3 4">
    <name type="scientific">Ganoderma sinense ZZ0214-1</name>
    <dbReference type="NCBI Taxonomy" id="1077348"/>
    <lineage>
        <taxon>Eukaryota</taxon>
        <taxon>Fungi</taxon>
        <taxon>Dikarya</taxon>
        <taxon>Basidiomycota</taxon>
        <taxon>Agaricomycotina</taxon>
        <taxon>Agaricomycetes</taxon>
        <taxon>Polyporales</taxon>
        <taxon>Polyporaceae</taxon>
        <taxon>Ganoderma</taxon>
    </lineage>
</organism>
<evidence type="ECO:0008006" key="5">
    <source>
        <dbReference type="Google" id="ProtNLM"/>
    </source>
</evidence>
<keyword evidence="2" id="KW-0812">Transmembrane</keyword>
<feature type="transmembrane region" description="Helical" evidence="2">
    <location>
        <begin position="424"/>
        <end position="443"/>
    </location>
</feature>
<feature type="region of interest" description="Disordered" evidence="1">
    <location>
        <begin position="1"/>
        <end position="43"/>
    </location>
</feature>
<accession>A0A2G8SDW1</accession>
<evidence type="ECO:0000313" key="4">
    <source>
        <dbReference type="Proteomes" id="UP000230002"/>
    </source>
</evidence>
<name>A0A2G8SDW1_9APHY</name>
<evidence type="ECO:0000256" key="1">
    <source>
        <dbReference type="SAM" id="MobiDB-lite"/>
    </source>
</evidence>
<protein>
    <recommendedName>
        <fullName evidence="5">WW domain-containing protein</fullName>
    </recommendedName>
</protein>
<comment type="caution">
    <text evidence="3">The sequence shown here is derived from an EMBL/GenBank/DDBJ whole genome shotgun (WGS) entry which is preliminary data.</text>
</comment>
<keyword evidence="2" id="KW-1133">Transmembrane helix</keyword>
<dbReference type="OrthoDB" id="2674421at2759"/>
<feature type="transmembrane region" description="Helical" evidence="2">
    <location>
        <begin position="400"/>
        <end position="418"/>
    </location>
</feature>
<feature type="transmembrane region" description="Helical" evidence="2">
    <location>
        <begin position="341"/>
        <end position="363"/>
    </location>
</feature>
<dbReference type="Proteomes" id="UP000230002">
    <property type="component" value="Unassembled WGS sequence"/>
</dbReference>